<dbReference type="Proteomes" id="UP000767854">
    <property type="component" value="Unassembled WGS sequence"/>
</dbReference>
<evidence type="ECO:0000259" key="1">
    <source>
        <dbReference type="Pfam" id="PF07238"/>
    </source>
</evidence>
<dbReference type="EMBL" id="JAFBDT010000001">
    <property type="protein sequence ID" value="MBM7560605.1"/>
    <property type="molecule type" value="Genomic_DNA"/>
</dbReference>
<keyword evidence="3" id="KW-0966">Cell projection</keyword>
<comment type="caution">
    <text evidence="3">The sequence shown here is derived from an EMBL/GenBank/DDBJ whole genome shotgun (WGS) entry which is preliminary data.</text>
</comment>
<feature type="domain" description="PilZ" evidence="1">
    <location>
        <begin position="131"/>
        <end position="230"/>
    </location>
</feature>
<accession>A0ABS2MMH7</accession>
<dbReference type="InterPro" id="IPR009926">
    <property type="entry name" value="T3SS_YcgR_PilZN"/>
</dbReference>
<feature type="domain" description="Type III secretion system flagellar brake protein YcgR PilZN" evidence="2">
    <location>
        <begin position="24"/>
        <end position="93"/>
    </location>
</feature>
<gene>
    <name evidence="3" type="ORF">JOC49_000114</name>
</gene>
<dbReference type="SUPFAM" id="SSF141371">
    <property type="entry name" value="PilZ domain-like"/>
    <property type="match status" value="1"/>
</dbReference>
<sequence>MEGFTKYLNIADSLDIMIFVNSMESYTLSAFVYDIVDPNTLIISNPIHEGHLYAMETRYDYYFRFYIENSGMYLFKGTVEKRMRFDNLPSVLIRQASEIKKIQRRKFFRVNFRAKGAVIVNRSLSDAELEREKRKALKHSTDVVVEDTVEERIPFDSVDLSGGGIRFHVKKAFEEGMPIVGEVLLNHETIRFTGEVSRVEKKDDFTYEVGIRFIDLNPGVQSKIVAYVFEIERNLIKKGLM</sequence>
<protein>
    <submittedName>
        <fullName evidence="3">C-di-GMP-binding flagellar brake protein YcgR</fullName>
    </submittedName>
</protein>
<dbReference type="InterPro" id="IPR009875">
    <property type="entry name" value="PilZ_domain"/>
</dbReference>
<proteinExistence type="predicted"/>
<evidence type="ECO:0000313" key="4">
    <source>
        <dbReference type="Proteomes" id="UP000767854"/>
    </source>
</evidence>
<keyword evidence="3" id="KW-0282">Flagellum</keyword>
<evidence type="ECO:0000313" key="3">
    <source>
        <dbReference type="EMBL" id="MBM7560605.1"/>
    </source>
</evidence>
<reference evidence="3 4" key="1">
    <citation type="submission" date="2021-01" db="EMBL/GenBank/DDBJ databases">
        <title>Genomic Encyclopedia of Type Strains, Phase IV (KMG-IV): sequencing the most valuable type-strain genomes for metagenomic binning, comparative biology and taxonomic classification.</title>
        <authorList>
            <person name="Goeker M."/>
        </authorList>
    </citation>
    <scope>NUCLEOTIDE SEQUENCE [LARGE SCALE GENOMIC DNA]</scope>
    <source>
        <strain evidence="3 4">DSM 24436</strain>
    </source>
</reference>
<dbReference type="Gene3D" id="2.40.10.220">
    <property type="entry name" value="predicted glycosyltransferase like domains"/>
    <property type="match status" value="1"/>
</dbReference>
<keyword evidence="3" id="KW-0969">Cilium</keyword>
<organism evidence="3 4">
    <name type="scientific">Fusibacter tunisiensis</name>
    <dbReference type="NCBI Taxonomy" id="1008308"/>
    <lineage>
        <taxon>Bacteria</taxon>
        <taxon>Bacillati</taxon>
        <taxon>Bacillota</taxon>
        <taxon>Clostridia</taxon>
        <taxon>Eubacteriales</taxon>
        <taxon>Eubacteriales Family XII. Incertae Sedis</taxon>
        <taxon>Fusibacter</taxon>
    </lineage>
</organism>
<name>A0ABS2MMH7_9FIRM</name>
<dbReference type="Pfam" id="PF07238">
    <property type="entry name" value="PilZ"/>
    <property type="match status" value="1"/>
</dbReference>
<evidence type="ECO:0000259" key="2">
    <source>
        <dbReference type="Pfam" id="PF12945"/>
    </source>
</evidence>
<keyword evidence="4" id="KW-1185">Reference proteome</keyword>
<dbReference type="Pfam" id="PF12945">
    <property type="entry name" value="PilZNR"/>
    <property type="match status" value="1"/>
</dbReference>
<dbReference type="RefSeq" id="WP_204661139.1">
    <property type="nucleotide sequence ID" value="NZ_JAFBDT010000001.1"/>
</dbReference>